<sequence>MPLDGQNAAVWPSPGDHRKSDAPASRAVAWRIRPVAPSDIDAVHGILQESAAFHRQQDPIEATPQALRAALFSSHPRVYCHVAEADGPSGAEIIGTAFWFVTFSSWRGRHGLWLEDLFVRPRYRGLGAGRALISELATLCVERGYTRLEWSVMDWNEPGRNFYEGLGAAPHSDMSTWALTNPSLLELAKKPV</sequence>
<evidence type="ECO:0000256" key="3">
    <source>
        <dbReference type="SAM" id="MobiDB-lite"/>
    </source>
</evidence>
<organism evidence="5 6">
    <name type="scientific">Kineosporia corallincola</name>
    <dbReference type="NCBI Taxonomy" id="2835133"/>
    <lineage>
        <taxon>Bacteria</taxon>
        <taxon>Bacillati</taxon>
        <taxon>Actinomycetota</taxon>
        <taxon>Actinomycetes</taxon>
        <taxon>Kineosporiales</taxon>
        <taxon>Kineosporiaceae</taxon>
        <taxon>Kineosporia</taxon>
    </lineage>
</organism>
<dbReference type="InterPro" id="IPR016181">
    <property type="entry name" value="Acyl_CoA_acyltransferase"/>
</dbReference>
<dbReference type="InterPro" id="IPR000182">
    <property type="entry name" value="GNAT_dom"/>
</dbReference>
<reference evidence="5 6" key="1">
    <citation type="submission" date="2021-05" db="EMBL/GenBank/DDBJ databases">
        <title>Kineosporia and Streptomyces sp. nov. two new marine actinobacteria isolated from Coral.</title>
        <authorList>
            <person name="Buangrab K."/>
            <person name="Sutthacheep M."/>
            <person name="Yeemin T."/>
            <person name="Harunari E."/>
            <person name="Igarashi Y."/>
            <person name="Kanchanasin P."/>
            <person name="Tanasupawat S."/>
            <person name="Phongsopitanun W."/>
        </authorList>
    </citation>
    <scope>NUCLEOTIDE SEQUENCE [LARGE SCALE GENOMIC DNA]</scope>
    <source>
        <strain evidence="5 6">J2-2</strain>
    </source>
</reference>
<dbReference type="RefSeq" id="WP_214160649.1">
    <property type="nucleotide sequence ID" value="NZ_JAHBAY010000023.1"/>
</dbReference>
<feature type="region of interest" description="Disordered" evidence="3">
    <location>
        <begin position="1"/>
        <end position="22"/>
    </location>
</feature>
<comment type="caution">
    <text evidence="5">The sequence shown here is derived from an EMBL/GenBank/DDBJ whole genome shotgun (WGS) entry which is preliminary data.</text>
</comment>
<accession>A0ABS5TTI5</accession>
<feature type="domain" description="N-acetyltransferase" evidence="4">
    <location>
        <begin position="30"/>
        <end position="191"/>
    </location>
</feature>
<keyword evidence="1" id="KW-0808">Transferase</keyword>
<evidence type="ECO:0000256" key="2">
    <source>
        <dbReference type="ARBA" id="ARBA00023315"/>
    </source>
</evidence>
<protein>
    <submittedName>
        <fullName evidence="5">GNAT family N-acetyltransferase</fullName>
    </submittedName>
</protein>
<evidence type="ECO:0000313" key="6">
    <source>
        <dbReference type="Proteomes" id="UP001197247"/>
    </source>
</evidence>
<keyword evidence="2" id="KW-0012">Acyltransferase</keyword>
<evidence type="ECO:0000256" key="1">
    <source>
        <dbReference type="ARBA" id="ARBA00022679"/>
    </source>
</evidence>
<dbReference type="EMBL" id="JAHBAY010000023">
    <property type="protein sequence ID" value="MBT0774112.1"/>
    <property type="molecule type" value="Genomic_DNA"/>
</dbReference>
<dbReference type="SUPFAM" id="SSF55729">
    <property type="entry name" value="Acyl-CoA N-acyltransferases (Nat)"/>
    <property type="match status" value="1"/>
</dbReference>
<dbReference type="PANTHER" id="PTHR10545">
    <property type="entry name" value="DIAMINE N-ACETYLTRANSFERASE"/>
    <property type="match status" value="1"/>
</dbReference>
<dbReference type="PROSITE" id="PS51186">
    <property type="entry name" value="GNAT"/>
    <property type="match status" value="1"/>
</dbReference>
<evidence type="ECO:0000259" key="4">
    <source>
        <dbReference type="PROSITE" id="PS51186"/>
    </source>
</evidence>
<name>A0ABS5TTI5_9ACTN</name>
<proteinExistence type="predicted"/>
<dbReference type="Gene3D" id="3.40.630.30">
    <property type="match status" value="1"/>
</dbReference>
<keyword evidence="6" id="KW-1185">Reference proteome</keyword>
<evidence type="ECO:0000313" key="5">
    <source>
        <dbReference type="EMBL" id="MBT0774112.1"/>
    </source>
</evidence>
<dbReference type="InterPro" id="IPR051016">
    <property type="entry name" value="Diverse_Substrate_AcTransf"/>
</dbReference>
<dbReference type="CDD" id="cd04301">
    <property type="entry name" value="NAT_SF"/>
    <property type="match status" value="1"/>
</dbReference>
<dbReference type="Pfam" id="PF00583">
    <property type="entry name" value="Acetyltransf_1"/>
    <property type="match status" value="1"/>
</dbReference>
<dbReference type="Proteomes" id="UP001197247">
    <property type="component" value="Unassembled WGS sequence"/>
</dbReference>
<dbReference type="PANTHER" id="PTHR10545:SF29">
    <property type="entry name" value="GH14572P-RELATED"/>
    <property type="match status" value="1"/>
</dbReference>
<gene>
    <name evidence="5" type="ORF">KIH74_34525</name>
</gene>